<name>A0A2K0T588_9HYPO</name>
<comment type="caution">
    <text evidence="1">The sequence shown here is derived from an EMBL/GenBank/DDBJ whole genome shotgun (WGS) entry which is preliminary data.</text>
</comment>
<sequence length="117" mass="12184">MDSPGRRLADGFTTKVVTQLANRQTQAQHSGYKIVQSGSTFNTKLKISDNSSLNQGNKIYGVPLEGIKQDGSNFGGEIEGVKSATISQGNEINGQKAGASESSGAELELVSGSPVVI</sequence>
<reference evidence="1 2" key="1">
    <citation type="submission" date="2017-02" db="EMBL/GenBank/DDBJ databases">
        <title>Genomes of Trichoderma spp. with biocontrol activity.</title>
        <authorList>
            <person name="Gardiner D."/>
            <person name="Kazan K."/>
            <person name="Vos C."/>
            <person name="Harvey P."/>
        </authorList>
    </citation>
    <scope>NUCLEOTIDE SEQUENCE [LARGE SCALE GENOMIC DNA]</scope>
    <source>
        <strain evidence="1 2">A5MH</strain>
    </source>
</reference>
<dbReference type="EMBL" id="MTYH01000061">
    <property type="protein sequence ID" value="PNP40670.1"/>
    <property type="molecule type" value="Genomic_DNA"/>
</dbReference>
<evidence type="ECO:0000313" key="1">
    <source>
        <dbReference type="EMBL" id="PNP40670.1"/>
    </source>
</evidence>
<protein>
    <submittedName>
        <fullName evidence="1">Uncharacterized protein</fullName>
    </submittedName>
</protein>
<dbReference type="Proteomes" id="UP000236546">
    <property type="component" value="Unassembled WGS sequence"/>
</dbReference>
<proteinExistence type="predicted"/>
<dbReference type="OrthoDB" id="5225280at2759"/>
<dbReference type="AlphaFoldDB" id="A0A2K0T588"/>
<evidence type="ECO:0000313" key="2">
    <source>
        <dbReference type="Proteomes" id="UP000236546"/>
    </source>
</evidence>
<organism evidence="1 2">
    <name type="scientific">Trichoderma gamsii</name>
    <dbReference type="NCBI Taxonomy" id="398673"/>
    <lineage>
        <taxon>Eukaryota</taxon>
        <taxon>Fungi</taxon>
        <taxon>Dikarya</taxon>
        <taxon>Ascomycota</taxon>
        <taxon>Pezizomycotina</taxon>
        <taxon>Sordariomycetes</taxon>
        <taxon>Hypocreomycetidae</taxon>
        <taxon>Hypocreales</taxon>
        <taxon>Hypocreaceae</taxon>
        <taxon>Trichoderma</taxon>
    </lineage>
</organism>
<accession>A0A2K0T588</accession>
<gene>
    <name evidence="1" type="ORF">TGAMA5MH_07376</name>
</gene>